<evidence type="ECO:0000313" key="7">
    <source>
        <dbReference type="EMBL" id="TMP58747.1"/>
    </source>
</evidence>
<comment type="caution">
    <text evidence="7">The sequence shown here is derived from an EMBL/GenBank/DDBJ whole genome shotgun (WGS) entry which is preliminary data.</text>
</comment>
<organism evidence="7 9">
    <name type="scientific">Pseudoalteromonas citrea</name>
    <dbReference type="NCBI Taxonomy" id="43655"/>
    <lineage>
        <taxon>Bacteria</taxon>
        <taxon>Pseudomonadati</taxon>
        <taxon>Pseudomonadota</taxon>
        <taxon>Gammaproteobacteria</taxon>
        <taxon>Alteromonadales</taxon>
        <taxon>Pseudoalteromonadaceae</taxon>
        <taxon>Pseudoalteromonas</taxon>
    </lineage>
</organism>
<dbReference type="RefSeq" id="WP_138597198.1">
    <property type="nucleotide sequence ID" value="NZ_PNCK01000039.1"/>
</dbReference>
<evidence type="ECO:0000256" key="2">
    <source>
        <dbReference type="ARBA" id="ARBA00022723"/>
    </source>
</evidence>
<evidence type="ECO:0000256" key="4">
    <source>
        <dbReference type="ARBA" id="ARBA00023239"/>
    </source>
</evidence>
<evidence type="ECO:0000313" key="6">
    <source>
        <dbReference type="EMBL" id="TMP42433.1"/>
    </source>
</evidence>
<dbReference type="Proteomes" id="UP000307706">
    <property type="component" value="Unassembled WGS sequence"/>
</dbReference>
<dbReference type="Proteomes" id="UP000305730">
    <property type="component" value="Unassembled WGS sequence"/>
</dbReference>
<dbReference type="OrthoDB" id="4188830at2"/>
<dbReference type="EMBL" id="PNCK01000039">
    <property type="protein sequence ID" value="TMP42433.1"/>
    <property type="molecule type" value="Genomic_DNA"/>
</dbReference>
<keyword evidence="2" id="KW-0479">Metal-binding</keyword>
<evidence type="ECO:0000313" key="8">
    <source>
        <dbReference type="Proteomes" id="UP000305730"/>
    </source>
</evidence>
<dbReference type="PROSITE" id="PS51891">
    <property type="entry name" value="CENP_V_GFA"/>
    <property type="match status" value="1"/>
</dbReference>
<dbReference type="AlphaFoldDB" id="A0A5S3XNX2"/>
<dbReference type="SUPFAM" id="SSF51316">
    <property type="entry name" value="Mss4-like"/>
    <property type="match status" value="1"/>
</dbReference>
<keyword evidence="3" id="KW-0862">Zinc</keyword>
<dbReference type="InterPro" id="IPR011057">
    <property type="entry name" value="Mss4-like_sf"/>
</dbReference>
<reference evidence="7" key="3">
    <citation type="submission" date="2019-09" db="EMBL/GenBank/DDBJ databases">
        <title>Co-occurence of chitin degradation, pigmentation and bioactivity in marine Pseudoalteromonas.</title>
        <authorList>
            <person name="Sonnenschein E.C."/>
            <person name="Bech P.K."/>
        </authorList>
    </citation>
    <scope>NUCLEOTIDE SEQUENCE</scope>
    <source>
        <strain evidence="7">S2231</strain>
        <strain evidence="6 8">S2233</strain>
    </source>
</reference>
<name>A0A5S3XNX2_9GAMM</name>
<dbReference type="Gene3D" id="3.90.1590.10">
    <property type="entry name" value="glutathione-dependent formaldehyde- activating enzyme (gfa)"/>
    <property type="match status" value="1"/>
</dbReference>
<dbReference type="GO" id="GO:0046872">
    <property type="term" value="F:metal ion binding"/>
    <property type="evidence" value="ECO:0007669"/>
    <property type="project" value="UniProtKB-KW"/>
</dbReference>
<dbReference type="GO" id="GO:0016846">
    <property type="term" value="F:carbon-sulfur lyase activity"/>
    <property type="evidence" value="ECO:0007669"/>
    <property type="project" value="InterPro"/>
</dbReference>
<dbReference type="Pfam" id="PF04828">
    <property type="entry name" value="GFA"/>
    <property type="match status" value="1"/>
</dbReference>
<gene>
    <name evidence="7" type="ORF">CWB96_11260</name>
    <name evidence="6" type="ORF">CWB97_11975</name>
</gene>
<evidence type="ECO:0000313" key="9">
    <source>
        <dbReference type="Proteomes" id="UP000307706"/>
    </source>
</evidence>
<accession>A0A5S3XNX2</accession>
<dbReference type="PANTHER" id="PTHR33337">
    <property type="entry name" value="GFA DOMAIN-CONTAINING PROTEIN"/>
    <property type="match status" value="1"/>
</dbReference>
<keyword evidence="4" id="KW-0456">Lyase</keyword>
<dbReference type="PANTHER" id="PTHR33337:SF40">
    <property type="entry name" value="CENP-V_GFA DOMAIN-CONTAINING PROTEIN-RELATED"/>
    <property type="match status" value="1"/>
</dbReference>
<comment type="similarity">
    <text evidence="1">Belongs to the Gfa family.</text>
</comment>
<evidence type="ECO:0000259" key="5">
    <source>
        <dbReference type="PROSITE" id="PS51891"/>
    </source>
</evidence>
<dbReference type="InterPro" id="IPR006913">
    <property type="entry name" value="CENP-V/GFA"/>
</dbReference>
<evidence type="ECO:0000256" key="3">
    <source>
        <dbReference type="ARBA" id="ARBA00022833"/>
    </source>
</evidence>
<proteinExistence type="inferred from homology"/>
<sequence>MYKASCLCGAVKVEIHGPITDIIHCHCSLCRKSTGTAYATNGFVETDLFKVVAGREDITHFEFKPGRKRHFCRHCASPIYSSNSDTPQKIRFRLGILDTPIAERPMSHNFVTSKADWEDLDAQLPRYERFEPGRG</sequence>
<evidence type="ECO:0000256" key="1">
    <source>
        <dbReference type="ARBA" id="ARBA00005495"/>
    </source>
</evidence>
<reference evidence="8 9" key="1">
    <citation type="submission" date="2017-12" db="EMBL/GenBank/DDBJ databases">
        <authorList>
            <person name="Paulsen S."/>
            <person name="Gram L.K."/>
        </authorList>
    </citation>
    <scope>NUCLEOTIDE SEQUENCE [LARGE SCALE GENOMIC DNA]</scope>
    <source>
        <strain evidence="7 9">S2231</strain>
        <strain evidence="6 8">S2233</strain>
    </source>
</reference>
<protein>
    <submittedName>
        <fullName evidence="7">Aldehyde-activating protein</fullName>
    </submittedName>
</protein>
<reference evidence="9" key="2">
    <citation type="submission" date="2019-06" db="EMBL/GenBank/DDBJ databases">
        <title>Co-occurence of chitin degradation, pigmentation and bioactivity in marine Pseudoalteromonas.</title>
        <authorList>
            <person name="Sonnenschein E.C."/>
            <person name="Bech P.K."/>
        </authorList>
    </citation>
    <scope>NUCLEOTIDE SEQUENCE [LARGE SCALE GENOMIC DNA]</scope>
    <source>
        <strain evidence="9">S2231</strain>
    </source>
</reference>
<dbReference type="EMBL" id="PNCL01000052">
    <property type="protein sequence ID" value="TMP58747.1"/>
    <property type="molecule type" value="Genomic_DNA"/>
</dbReference>
<keyword evidence="8" id="KW-1185">Reference proteome</keyword>
<feature type="domain" description="CENP-V/GFA" evidence="5">
    <location>
        <begin position="2"/>
        <end position="121"/>
    </location>
</feature>